<dbReference type="EMBL" id="LT629745">
    <property type="protein sequence ID" value="SDR65284.1"/>
    <property type="molecule type" value="Genomic_DNA"/>
</dbReference>
<dbReference type="Proteomes" id="UP000198858">
    <property type="component" value="Chromosome I"/>
</dbReference>
<organism evidence="1 2">
    <name type="scientific">Christiangramia echinicola</name>
    <dbReference type="NCBI Taxonomy" id="279359"/>
    <lineage>
        <taxon>Bacteria</taxon>
        <taxon>Pseudomonadati</taxon>
        <taxon>Bacteroidota</taxon>
        <taxon>Flavobacteriia</taxon>
        <taxon>Flavobacteriales</taxon>
        <taxon>Flavobacteriaceae</taxon>
        <taxon>Christiangramia</taxon>
    </lineage>
</organism>
<gene>
    <name evidence="1" type="ORF">SAMN04488552_0099</name>
</gene>
<reference evidence="1 2" key="1">
    <citation type="submission" date="2016-10" db="EMBL/GenBank/DDBJ databases">
        <authorList>
            <person name="Varghese N."/>
            <person name="Submissions S."/>
        </authorList>
    </citation>
    <scope>NUCLEOTIDE SEQUENCE [LARGE SCALE GENOMIC DNA]</scope>
    <source>
        <strain evidence="1 2">Mar_2010_102</strain>
    </source>
</reference>
<evidence type="ECO:0000313" key="2">
    <source>
        <dbReference type="Proteomes" id="UP000198858"/>
    </source>
</evidence>
<keyword evidence="2" id="KW-1185">Reference proteome</keyword>
<name>A0A1H1KSK7_9FLAO</name>
<sequence>MKSKAKTMLAHLLNLVSPNKKTPILNKPILIYNRISLSRNTIFEAIYEIVGDLYAVGIKLNVTCL</sequence>
<accession>A0A1H1KSK7</accession>
<protein>
    <submittedName>
        <fullName evidence="1">Uncharacterized protein</fullName>
    </submittedName>
</protein>
<dbReference type="AlphaFoldDB" id="A0A1H1KSK7"/>
<proteinExistence type="predicted"/>
<dbReference type="STRING" id="1250231.SAMN04488552_0099"/>
<evidence type="ECO:0000313" key="1">
    <source>
        <dbReference type="EMBL" id="SDR65284.1"/>
    </source>
</evidence>